<dbReference type="Gene3D" id="1.10.150.20">
    <property type="entry name" value="5' to 3' exonuclease, C-terminal subdomain"/>
    <property type="match status" value="2"/>
</dbReference>
<sequence>MKKLVLVDAHAVIHRAYHALPPLTTSSGEPTNAVYGFTTIFLRILRELKPDYIAAAFDLPGPTFRHIAYERYKAQRPETPAELSSQFAKVREVLEAFGVPVFEKEGYEADDVIGTIARKFEKDRKVEIIIVTGDMDTLQLVRTRVRVYAMKKGITETVTYDEKAVEERYGFKPEQVVDFKGLKGDPSDNIPGVKGIGEKTATELIKEFGSIDGVYKALKKGTKKISPAIAEKLRQGKEDARFSLDLATINTKVPVKFGLEAMKYREKKDGKVSAVFQKLGFYSLLKRLNVEGAPKSEQAALLVVPARTRAIEELTGVAELEQVFKNAPRTGLVLEKEDLFLIPEKGGRVYKLDPKLLKEDKVKRFFETQRFFVHNGKALIHFLHRFNIEPGPVEFDIMLAAYLTSQFTRDFSFLAVASRELGRLVSQNPRDEISHFFEIVESLKSKLSEGKIKKVFEEIELPAVRVLADMEERGILIDAAFLKRLAQEVDKKLEDLTALIYKLAGGNFNINSSQQLSRILFEKLNIKTHGLRKTEKGGVISTGASELEKLKGEHPIIVKILGYRELIKLKTTYIDTLPRLVNPKTGRLHTTYNQTGTATGRLSSSDPNLQNIPIMTELGREIRKAFVAQDEYELVSFDYSQIELRVAAHIANDKKMIEAFKKGMDIHKLTASEIYNIPLEKVTPDLRRAAKTLNFGVLYGMGSQAFAESMARSPEGGRHPGPAGLGAGMSREDAKKFIDEYFHDFSGVKKYIEDTKRFVEENGYVETIFGRRRYIPEIHSPNWQLRREAERMAINMPIQGSSTGDIIKLAMIKVDEWIRKAAPEGREKLENGVRMLLQVHDELLFEIKKRLVQKVTPQIRKIMEGAVELKVPLVVDAKTGRNWGEQKSL</sequence>
<dbReference type="FunFam" id="1.10.150.20:FF:000002">
    <property type="entry name" value="DNA polymerase I"/>
    <property type="match status" value="1"/>
</dbReference>
<feature type="domain" description="DNA-directed DNA polymerase family A palm" evidence="16">
    <location>
        <begin position="619"/>
        <end position="851"/>
    </location>
</feature>
<dbReference type="GO" id="GO:0003887">
    <property type="term" value="F:DNA-directed DNA polymerase activity"/>
    <property type="evidence" value="ECO:0007669"/>
    <property type="project" value="UniProtKB-UniRule"/>
</dbReference>
<evidence type="ECO:0000313" key="18">
    <source>
        <dbReference type="Proteomes" id="UP000595618"/>
    </source>
</evidence>
<dbReference type="InterPro" id="IPR036279">
    <property type="entry name" value="5-3_exonuclease_C_sf"/>
</dbReference>
<dbReference type="Gene3D" id="3.40.50.1010">
    <property type="entry name" value="5'-nuclease"/>
    <property type="match status" value="1"/>
</dbReference>
<keyword evidence="2 14" id="KW-0808">Transferase</keyword>
<name>A0A7T5URR4_9BACT</name>
<keyword evidence="4 14" id="KW-0235">DNA replication</keyword>
<evidence type="ECO:0000256" key="3">
    <source>
        <dbReference type="ARBA" id="ARBA00022695"/>
    </source>
</evidence>
<evidence type="ECO:0000256" key="2">
    <source>
        <dbReference type="ARBA" id="ARBA00022679"/>
    </source>
</evidence>
<dbReference type="Gene3D" id="3.30.420.10">
    <property type="entry name" value="Ribonuclease H-like superfamily/Ribonuclease H"/>
    <property type="match status" value="1"/>
</dbReference>
<dbReference type="SUPFAM" id="SSF53098">
    <property type="entry name" value="Ribonuclease H-like"/>
    <property type="match status" value="1"/>
</dbReference>
<dbReference type="InterPro" id="IPR008918">
    <property type="entry name" value="HhH2"/>
</dbReference>
<keyword evidence="11 14" id="KW-0234">DNA repair</keyword>
<dbReference type="AlphaFoldDB" id="A0A7T5URR4"/>
<dbReference type="InterPro" id="IPR029060">
    <property type="entry name" value="PIN-like_dom_sf"/>
</dbReference>
<accession>A0A7T5URR4</accession>
<dbReference type="InterPro" id="IPR002298">
    <property type="entry name" value="DNA_polymerase_A"/>
</dbReference>
<dbReference type="Pfam" id="PF01367">
    <property type="entry name" value="5_3_exonuc"/>
    <property type="match status" value="1"/>
</dbReference>
<dbReference type="GO" id="GO:0006302">
    <property type="term" value="P:double-strand break repair"/>
    <property type="evidence" value="ECO:0007669"/>
    <property type="project" value="TreeGrafter"/>
</dbReference>
<keyword evidence="6 14" id="KW-0227">DNA damage</keyword>
<keyword evidence="7 14" id="KW-0378">Hydrolase</keyword>
<dbReference type="EMBL" id="CP066690">
    <property type="protein sequence ID" value="QQG44898.1"/>
    <property type="molecule type" value="Genomic_DNA"/>
</dbReference>
<dbReference type="CDD" id="cd09859">
    <property type="entry name" value="PIN_53EXO"/>
    <property type="match status" value="1"/>
</dbReference>
<evidence type="ECO:0000256" key="14">
    <source>
        <dbReference type="RuleBase" id="RU004460"/>
    </source>
</evidence>
<evidence type="ECO:0000256" key="12">
    <source>
        <dbReference type="ARBA" id="ARBA00049244"/>
    </source>
</evidence>
<dbReference type="GO" id="GO:0008409">
    <property type="term" value="F:5'-3' exonuclease activity"/>
    <property type="evidence" value="ECO:0007669"/>
    <property type="project" value="UniProtKB-UniRule"/>
</dbReference>
<dbReference type="InterPro" id="IPR020045">
    <property type="entry name" value="DNA_polI_H3TH"/>
</dbReference>
<evidence type="ECO:0000256" key="1">
    <source>
        <dbReference type="ARBA" id="ARBA00007705"/>
    </source>
</evidence>
<dbReference type="SMART" id="SM00279">
    <property type="entry name" value="HhH2"/>
    <property type="match status" value="1"/>
</dbReference>
<organism evidence="17 18">
    <name type="scientific">Candidatus Sungiibacteriota bacterium</name>
    <dbReference type="NCBI Taxonomy" id="2750080"/>
    <lineage>
        <taxon>Bacteria</taxon>
        <taxon>Candidatus Sungiibacteriota</taxon>
    </lineage>
</organism>
<dbReference type="Gene3D" id="3.30.70.370">
    <property type="match status" value="1"/>
</dbReference>
<reference evidence="17 18" key="1">
    <citation type="submission" date="2020-07" db="EMBL/GenBank/DDBJ databases">
        <title>Huge and variable diversity of episymbiotic CPR bacteria and DPANN archaea in groundwater ecosystems.</title>
        <authorList>
            <person name="He C.Y."/>
            <person name="Keren R."/>
            <person name="Whittaker M."/>
            <person name="Farag I.F."/>
            <person name="Doudna J."/>
            <person name="Cate J.H.D."/>
            <person name="Banfield J.F."/>
        </authorList>
    </citation>
    <scope>NUCLEOTIDE SEQUENCE [LARGE SCALE GENOMIC DNA]</scope>
    <source>
        <strain evidence="17">NC_groundwater_541_Ag_S-0.1um_46_50</strain>
    </source>
</reference>
<dbReference type="SMART" id="SM00475">
    <property type="entry name" value="53EXOc"/>
    <property type="match status" value="1"/>
</dbReference>
<dbReference type="EC" id="2.7.7.7" evidence="13 14"/>
<dbReference type="InterPro" id="IPR043502">
    <property type="entry name" value="DNA/RNA_pol_sf"/>
</dbReference>
<evidence type="ECO:0000256" key="11">
    <source>
        <dbReference type="ARBA" id="ARBA00023204"/>
    </source>
</evidence>
<dbReference type="FunFam" id="1.10.150.20:FF:000003">
    <property type="entry name" value="DNA polymerase I"/>
    <property type="match status" value="1"/>
</dbReference>
<evidence type="ECO:0000256" key="8">
    <source>
        <dbReference type="ARBA" id="ARBA00022839"/>
    </source>
</evidence>
<dbReference type="InterPro" id="IPR012337">
    <property type="entry name" value="RNaseH-like_sf"/>
</dbReference>
<dbReference type="InterPro" id="IPR002421">
    <property type="entry name" value="5-3_exonuclease"/>
</dbReference>
<dbReference type="Gene3D" id="1.20.1060.10">
    <property type="entry name" value="Taq DNA Polymerase, Chain T, domain 4"/>
    <property type="match status" value="1"/>
</dbReference>
<dbReference type="CDD" id="cd08637">
    <property type="entry name" value="DNA_pol_A_pol_I_C"/>
    <property type="match status" value="1"/>
</dbReference>
<keyword evidence="3 14" id="KW-0548">Nucleotidyltransferase</keyword>
<evidence type="ECO:0000256" key="6">
    <source>
        <dbReference type="ARBA" id="ARBA00022763"/>
    </source>
</evidence>
<dbReference type="NCBIfam" id="TIGR00593">
    <property type="entry name" value="pola"/>
    <property type="match status" value="1"/>
</dbReference>
<evidence type="ECO:0000259" key="16">
    <source>
        <dbReference type="SMART" id="SM00482"/>
    </source>
</evidence>
<gene>
    <name evidence="14 17" type="primary">polA</name>
    <name evidence="17" type="ORF">HYW89_02695</name>
</gene>
<proteinExistence type="inferred from homology"/>
<dbReference type="PRINTS" id="PR00868">
    <property type="entry name" value="DNAPOLI"/>
</dbReference>
<dbReference type="InterPro" id="IPR036397">
    <property type="entry name" value="RNaseH_sf"/>
</dbReference>
<dbReference type="SMART" id="SM00482">
    <property type="entry name" value="POLAc"/>
    <property type="match status" value="1"/>
</dbReference>
<protein>
    <recommendedName>
        <fullName evidence="13 14">DNA polymerase I</fullName>
        <ecNumber evidence="13 14">2.7.7.7</ecNumber>
    </recommendedName>
</protein>
<keyword evidence="9 14" id="KW-0239">DNA-directed DNA polymerase</keyword>
<dbReference type="FunFam" id="3.40.50.1010:FF:000001">
    <property type="entry name" value="DNA polymerase I"/>
    <property type="match status" value="1"/>
</dbReference>
<evidence type="ECO:0000256" key="4">
    <source>
        <dbReference type="ARBA" id="ARBA00022705"/>
    </source>
</evidence>
<feature type="domain" description="5'-3' exonuclease" evidence="15">
    <location>
        <begin position="2"/>
        <end position="265"/>
    </location>
</feature>
<dbReference type="Proteomes" id="UP000595618">
    <property type="component" value="Chromosome"/>
</dbReference>
<dbReference type="InterPro" id="IPR018320">
    <property type="entry name" value="DNA_polymerase_1"/>
</dbReference>
<dbReference type="GO" id="GO:0003677">
    <property type="term" value="F:DNA binding"/>
    <property type="evidence" value="ECO:0007669"/>
    <property type="project" value="UniProtKB-UniRule"/>
</dbReference>
<dbReference type="InterPro" id="IPR001098">
    <property type="entry name" value="DNA-dir_DNA_pol_A_palm_dom"/>
</dbReference>
<dbReference type="PANTHER" id="PTHR10133">
    <property type="entry name" value="DNA POLYMERASE I"/>
    <property type="match status" value="1"/>
</dbReference>
<dbReference type="SUPFAM" id="SSF47807">
    <property type="entry name" value="5' to 3' exonuclease, C-terminal subdomain"/>
    <property type="match status" value="1"/>
</dbReference>
<dbReference type="NCBIfam" id="NF004397">
    <property type="entry name" value="PRK05755.1"/>
    <property type="match status" value="1"/>
</dbReference>
<dbReference type="PANTHER" id="PTHR10133:SF27">
    <property type="entry name" value="DNA POLYMERASE NU"/>
    <property type="match status" value="1"/>
</dbReference>
<dbReference type="InterPro" id="IPR020046">
    <property type="entry name" value="5-3_exonucl_a-hlix_arch_N"/>
</dbReference>
<dbReference type="Pfam" id="PF00476">
    <property type="entry name" value="DNA_pol_A"/>
    <property type="match status" value="1"/>
</dbReference>
<dbReference type="GO" id="GO:0006261">
    <property type="term" value="P:DNA-templated DNA replication"/>
    <property type="evidence" value="ECO:0007669"/>
    <property type="project" value="UniProtKB-UniRule"/>
</dbReference>
<dbReference type="Pfam" id="PF02739">
    <property type="entry name" value="5_3_exonuc_N"/>
    <property type="match status" value="1"/>
</dbReference>
<evidence type="ECO:0000256" key="7">
    <source>
        <dbReference type="ARBA" id="ARBA00022801"/>
    </source>
</evidence>
<evidence type="ECO:0000256" key="5">
    <source>
        <dbReference type="ARBA" id="ARBA00022722"/>
    </source>
</evidence>
<comment type="similarity">
    <text evidence="1 14">Belongs to the DNA polymerase type-A family.</text>
</comment>
<comment type="catalytic activity">
    <reaction evidence="12 14">
        <text>DNA(n) + a 2'-deoxyribonucleoside 5'-triphosphate = DNA(n+1) + diphosphate</text>
        <dbReference type="Rhea" id="RHEA:22508"/>
        <dbReference type="Rhea" id="RHEA-COMP:17339"/>
        <dbReference type="Rhea" id="RHEA-COMP:17340"/>
        <dbReference type="ChEBI" id="CHEBI:33019"/>
        <dbReference type="ChEBI" id="CHEBI:61560"/>
        <dbReference type="ChEBI" id="CHEBI:173112"/>
        <dbReference type="EC" id="2.7.7.7"/>
    </reaction>
</comment>
<keyword evidence="8 14" id="KW-0269">Exonuclease</keyword>
<keyword evidence="5" id="KW-0540">Nuclease</keyword>
<evidence type="ECO:0000256" key="10">
    <source>
        <dbReference type="ARBA" id="ARBA00023125"/>
    </source>
</evidence>
<dbReference type="SUPFAM" id="SSF88723">
    <property type="entry name" value="PIN domain-like"/>
    <property type="match status" value="1"/>
</dbReference>
<keyword evidence="10 14" id="KW-0238">DNA-binding</keyword>
<dbReference type="CDD" id="cd09898">
    <property type="entry name" value="H3TH_53EXO"/>
    <property type="match status" value="1"/>
</dbReference>
<evidence type="ECO:0000256" key="9">
    <source>
        <dbReference type="ARBA" id="ARBA00022932"/>
    </source>
</evidence>
<evidence type="ECO:0000259" key="15">
    <source>
        <dbReference type="SMART" id="SM00475"/>
    </source>
</evidence>
<dbReference type="FunFam" id="1.20.1060.10:FF:000001">
    <property type="entry name" value="DNA polymerase I"/>
    <property type="match status" value="1"/>
</dbReference>
<evidence type="ECO:0000256" key="13">
    <source>
        <dbReference type="NCBIfam" id="TIGR00593"/>
    </source>
</evidence>
<dbReference type="SUPFAM" id="SSF56672">
    <property type="entry name" value="DNA/RNA polymerases"/>
    <property type="match status" value="1"/>
</dbReference>
<comment type="function">
    <text evidence="14">In addition to polymerase activity, this DNA polymerase exhibits 5'-3' exonuclease activity.</text>
</comment>
<evidence type="ECO:0000313" key="17">
    <source>
        <dbReference type="EMBL" id="QQG44898.1"/>
    </source>
</evidence>